<evidence type="ECO:0000256" key="1">
    <source>
        <dbReference type="SAM" id="MobiDB-lite"/>
    </source>
</evidence>
<proteinExistence type="predicted"/>
<feature type="region of interest" description="Disordered" evidence="1">
    <location>
        <begin position="19"/>
        <end position="46"/>
    </location>
</feature>
<feature type="compositionally biased region" description="Acidic residues" evidence="1">
    <location>
        <begin position="36"/>
        <end position="46"/>
    </location>
</feature>
<accession>A0A645DBC8</accession>
<dbReference type="AlphaFoldDB" id="A0A645DBC8"/>
<name>A0A645DBC8_9ZZZZ</name>
<protein>
    <submittedName>
        <fullName evidence="2">Uncharacterized protein</fullName>
    </submittedName>
</protein>
<feature type="compositionally biased region" description="Basic and acidic residues" evidence="1">
    <location>
        <begin position="19"/>
        <end position="35"/>
    </location>
</feature>
<organism evidence="2">
    <name type="scientific">bioreactor metagenome</name>
    <dbReference type="NCBI Taxonomy" id="1076179"/>
    <lineage>
        <taxon>unclassified sequences</taxon>
        <taxon>metagenomes</taxon>
        <taxon>ecological metagenomes</taxon>
    </lineage>
</organism>
<sequence length="46" mass="5147">MGIVHCAFHSSFQHHRLSAELESHGEFEENEHDPAGAEEDPGAFQE</sequence>
<comment type="caution">
    <text evidence="2">The sequence shown here is derived from an EMBL/GenBank/DDBJ whole genome shotgun (WGS) entry which is preliminary data.</text>
</comment>
<gene>
    <name evidence="2" type="ORF">SDC9_133467</name>
</gene>
<reference evidence="2" key="1">
    <citation type="submission" date="2019-08" db="EMBL/GenBank/DDBJ databases">
        <authorList>
            <person name="Kucharzyk K."/>
            <person name="Murdoch R.W."/>
            <person name="Higgins S."/>
            <person name="Loffler F."/>
        </authorList>
    </citation>
    <scope>NUCLEOTIDE SEQUENCE</scope>
</reference>
<dbReference type="EMBL" id="VSSQ01034433">
    <property type="protein sequence ID" value="MPM86378.1"/>
    <property type="molecule type" value="Genomic_DNA"/>
</dbReference>
<evidence type="ECO:0000313" key="2">
    <source>
        <dbReference type="EMBL" id="MPM86378.1"/>
    </source>
</evidence>